<dbReference type="Pfam" id="PF01471">
    <property type="entry name" value="PG_binding_1"/>
    <property type="match status" value="1"/>
</dbReference>
<evidence type="ECO:0000256" key="1">
    <source>
        <dbReference type="SAM" id="SignalP"/>
    </source>
</evidence>
<keyword evidence="4" id="KW-1185">Reference proteome</keyword>
<feature type="signal peptide" evidence="1">
    <location>
        <begin position="1"/>
        <end position="23"/>
    </location>
</feature>
<dbReference type="RefSeq" id="WP_091299301.1">
    <property type="nucleotide sequence ID" value="NZ_FOCE01000003.1"/>
</dbReference>
<evidence type="ECO:0000313" key="4">
    <source>
        <dbReference type="Proteomes" id="UP000198761"/>
    </source>
</evidence>
<dbReference type="Gene3D" id="1.10.101.10">
    <property type="entry name" value="PGBD-like superfamily/PGBD"/>
    <property type="match status" value="1"/>
</dbReference>
<accession>A0A1H8DK95</accession>
<proteinExistence type="predicted"/>
<dbReference type="PROSITE" id="PS51257">
    <property type="entry name" value="PROKAR_LIPOPROTEIN"/>
    <property type="match status" value="1"/>
</dbReference>
<dbReference type="SUPFAM" id="SSF47090">
    <property type="entry name" value="PGBD-like"/>
    <property type="match status" value="1"/>
</dbReference>
<dbReference type="EMBL" id="FOCE01000003">
    <property type="protein sequence ID" value="SEN07194.1"/>
    <property type="molecule type" value="Genomic_DNA"/>
</dbReference>
<evidence type="ECO:0000313" key="3">
    <source>
        <dbReference type="EMBL" id="SEN07194.1"/>
    </source>
</evidence>
<name>A0A1H8DK95_9RHOB</name>
<dbReference type="InterPro" id="IPR002477">
    <property type="entry name" value="Peptidoglycan-bd-like"/>
</dbReference>
<dbReference type="OrthoDB" id="7861420at2"/>
<gene>
    <name evidence="3" type="ORF">SAMN04488103_10342</name>
</gene>
<evidence type="ECO:0000259" key="2">
    <source>
        <dbReference type="Pfam" id="PF01471"/>
    </source>
</evidence>
<dbReference type="STRING" id="933059.SAMN04488103_10342"/>
<dbReference type="InterPro" id="IPR036366">
    <property type="entry name" value="PGBDSf"/>
</dbReference>
<protein>
    <submittedName>
        <fullName evidence="3">Putative peptidoglycan binding domain-containing protein</fullName>
    </submittedName>
</protein>
<feature type="chain" id="PRO_5011519887" evidence="1">
    <location>
        <begin position="24"/>
        <end position="179"/>
    </location>
</feature>
<dbReference type="AlphaFoldDB" id="A0A1H8DK95"/>
<sequence length="179" mass="19366">MIRPIAISAALLLAACQSGPVPEAPATADLGREIRRAATPDAPPPANRPGECWATDVTPAIIETETEQVLVTPELRDAQGRVLRPASYHSEARQRIVRDRTAVHFRTPCPEELSVSFIASVQRALKARGYYLQPVTGALDEATRDAIRRFQEPLGLDSPVLSLKAARALGLVATDLKDL</sequence>
<dbReference type="InterPro" id="IPR036365">
    <property type="entry name" value="PGBD-like_sf"/>
</dbReference>
<keyword evidence="1" id="KW-0732">Signal</keyword>
<feature type="domain" description="Peptidoglycan binding-like" evidence="2">
    <location>
        <begin position="118"/>
        <end position="156"/>
    </location>
</feature>
<organism evidence="3 4">
    <name type="scientific">Gemmobacter aquatilis</name>
    <dbReference type="NCBI Taxonomy" id="933059"/>
    <lineage>
        <taxon>Bacteria</taxon>
        <taxon>Pseudomonadati</taxon>
        <taxon>Pseudomonadota</taxon>
        <taxon>Alphaproteobacteria</taxon>
        <taxon>Rhodobacterales</taxon>
        <taxon>Paracoccaceae</taxon>
        <taxon>Gemmobacter</taxon>
    </lineage>
</organism>
<dbReference type="Proteomes" id="UP000198761">
    <property type="component" value="Unassembled WGS sequence"/>
</dbReference>
<reference evidence="3 4" key="1">
    <citation type="submission" date="2016-10" db="EMBL/GenBank/DDBJ databases">
        <authorList>
            <person name="de Groot N.N."/>
        </authorList>
    </citation>
    <scope>NUCLEOTIDE SEQUENCE [LARGE SCALE GENOMIC DNA]</scope>
    <source>
        <strain evidence="3 4">DSM 3857</strain>
    </source>
</reference>